<dbReference type="Proteomes" id="UP000781932">
    <property type="component" value="Unassembled WGS sequence"/>
</dbReference>
<dbReference type="RefSeq" id="XP_038748055.1">
    <property type="nucleotide sequence ID" value="XM_038886805.1"/>
</dbReference>
<feature type="region of interest" description="Disordered" evidence="1">
    <location>
        <begin position="479"/>
        <end position="504"/>
    </location>
</feature>
<name>A0A9P6LJQ0_9PEZI</name>
<keyword evidence="3" id="KW-1185">Reference proteome</keyword>
<reference evidence="2" key="2">
    <citation type="submission" date="2020-11" db="EMBL/GenBank/DDBJ databases">
        <title>Whole genome sequencing of Colletotrichum sp.</title>
        <authorList>
            <person name="Li H."/>
        </authorList>
    </citation>
    <scope>NUCLEOTIDE SEQUENCE</scope>
    <source>
        <strain evidence="2">CkLH20</strain>
    </source>
</reference>
<feature type="region of interest" description="Disordered" evidence="1">
    <location>
        <begin position="1"/>
        <end position="33"/>
    </location>
</feature>
<dbReference type="AlphaFoldDB" id="A0A9P6LJQ0"/>
<gene>
    <name evidence="2" type="ORF">CkaCkLH20_04086</name>
</gene>
<evidence type="ECO:0000256" key="1">
    <source>
        <dbReference type="SAM" id="MobiDB-lite"/>
    </source>
</evidence>
<reference evidence="2" key="1">
    <citation type="submission" date="2020-03" db="EMBL/GenBank/DDBJ databases">
        <authorList>
            <person name="He L."/>
        </authorList>
    </citation>
    <scope>NUCLEOTIDE SEQUENCE</scope>
    <source>
        <strain evidence="2">CkLH20</strain>
    </source>
</reference>
<evidence type="ECO:0000313" key="3">
    <source>
        <dbReference type="Proteomes" id="UP000781932"/>
    </source>
</evidence>
<comment type="caution">
    <text evidence="2">The sequence shown here is derived from an EMBL/GenBank/DDBJ whole genome shotgun (WGS) entry which is preliminary data.</text>
</comment>
<feature type="compositionally biased region" description="Basic and acidic residues" evidence="1">
    <location>
        <begin position="694"/>
        <end position="712"/>
    </location>
</feature>
<evidence type="ECO:0000313" key="2">
    <source>
        <dbReference type="EMBL" id="KAF9878594.1"/>
    </source>
</evidence>
<feature type="compositionally biased region" description="Basic and acidic residues" evidence="1">
    <location>
        <begin position="479"/>
        <end position="488"/>
    </location>
</feature>
<feature type="region of interest" description="Disordered" evidence="1">
    <location>
        <begin position="550"/>
        <end position="575"/>
    </location>
</feature>
<protein>
    <submittedName>
        <fullName evidence="2">Uncharacterized protein</fullName>
    </submittedName>
</protein>
<dbReference type="OrthoDB" id="5865767at2759"/>
<feature type="region of interest" description="Disordered" evidence="1">
    <location>
        <begin position="518"/>
        <end position="538"/>
    </location>
</feature>
<organism evidence="2 3">
    <name type="scientific">Colletotrichum karsti</name>
    <dbReference type="NCBI Taxonomy" id="1095194"/>
    <lineage>
        <taxon>Eukaryota</taxon>
        <taxon>Fungi</taxon>
        <taxon>Dikarya</taxon>
        <taxon>Ascomycota</taxon>
        <taxon>Pezizomycotina</taxon>
        <taxon>Sordariomycetes</taxon>
        <taxon>Hypocreomycetidae</taxon>
        <taxon>Glomerellales</taxon>
        <taxon>Glomerellaceae</taxon>
        <taxon>Colletotrichum</taxon>
        <taxon>Colletotrichum boninense species complex</taxon>
    </lineage>
</organism>
<feature type="compositionally biased region" description="Polar residues" evidence="1">
    <location>
        <begin position="681"/>
        <end position="693"/>
    </location>
</feature>
<feature type="compositionally biased region" description="Polar residues" evidence="1">
    <location>
        <begin position="550"/>
        <end position="573"/>
    </location>
</feature>
<accession>A0A9P6LJQ0</accession>
<proteinExistence type="predicted"/>
<feature type="compositionally biased region" description="Polar residues" evidence="1">
    <location>
        <begin position="518"/>
        <end position="527"/>
    </location>
</feature>
<dbReference type="EMBL" id="JAATWM020000010">
    <property type="protein sequence ID" value="KAF9878594.1"/>
    <property type="molecule type" value="Genomic_DNA"/>
</dbReference>
<feature type="region of interest" description="Disordered" evidence="1">
    <location>
        <begin position="618"/>
        <end position="718"/>
    </location>
</feature>
<dbReference type="GeneID" id="62159879"/>
<feature type="compositionally biased region" description="Polar residues" evidence="1">
    <location>
        <begin position="9"/>
        <end position="32"/>
    </location>
</feature>
<sequence>MDTPKFDTASDSGYGSNSSIASGPFSNMSDQDSLNRLEETKERPVVLNTGRWPVKKKLLVINRSIPEAAINHLKDWKILYGQALWEFVTVSAPTHCNSKMAMKLRYLGASETESSLYLIFFCDKKIAKYVKRFVSRAHVQEDMRNHFVPQVISQSPELLRGDKVFCSAESFSEETCCGRRVYLLGTQHEQSRVGTLGGIVMAWSAKDIQAYGLTSGHLFTENAPPLSKEWSQKPLDDSDDDEWEDDIELDFDAVTITSDTSSSDLAAGQGNTFAENDGSFIPDEVFLLGTHQPVDPVLFGTPHKAGDWALVNIDDPMAVRPNIARGSADDTFPRMFLETLAEPHWGSSFDDCADVAVITCHKTLTGSLRQSGSTISVGPSAPFADMYDLSVANGALLPGDSGAWVVDAKSGDVYGHVIAIDALGEAYVAPMTDTLEEIRGALGADTVKLPTHHDVWEYKYKKGRNDIQDWGSEDWRQSLHASHRDPRNKNPSSDDESTSSVELATRPRAAVGLLSLMTRSQRRQPMQSFPHDLLDSPSLMMRDRNADNIAQSANSERSSQPGTQPGSVASSDAGSRVGSVFSTGNTTICSSCLSSWGGSPFPSRRSLLAHQSGNRMGVALPSQKAQGSGVVIVKEGSTRRERWPPTSHPVTNRDEMTAGTAENAAAFGTGNPDIWHPEGGANSNPATRTNAQDVESRPEQSDDSPENLRDAHSNFCAW</sequence>